<dbReference type="InterPro" id="IPR030678">
    <property type="entry name" value="Peptide/Ni-bd"/>
</dbReference>
<dbReference type="GO" id="GO:1904680">
    <property type="term" value="F:peptide transmembrane transporter activity"/>
    <property type="evidence" value="ECO:0007669"/>
    <property type="project" value="TreeGrafter"/>
</dbReference>
<evidence type="ECO:0000256" key="1">
    <source>
        <dbReference type="SAM" id="SignalP"/>
    </source>
</evidence>
<evidence type="ECO:0000259" key="2">
    <source>
        <dbReference type="Pfam" id="PF00496"/>
    </source>
</evidence>
<gene>
    <name evidence="3" type="ORF">CNX65_23495</name>
</gene>
<dbReference type="Proteomes" id="UP000218505">
    <property type="component" value="Chromosome"/>
</dbReference>
<dbReference type="Pfam" id="PF00496">
    <property type="entry name" value="SBP_bac_5"/>
    <property type="match status" value="1"/>
</dbReference>
<dbReference type="InterPro" id="IPR000914">
    <property type="entry name" value="SBP_5_dom"/>
</dbReference>
<dbReference type="Gene3D" id="3.10.105.10">
    <property type="entry name" value="Dipeptide-binding Protein, Domain 3"/>
    <property type="match status" value="1"/>
</dbReference>
<dbReference type="GO" id="GO:0043190">
    <property type="term" value="C:ATP-binding cassette (ABC) transporter complex"/>
    <property type="evidence" value="ECO:0007669"/>
    <property type="project" value="InterPro"/>
</dbReference>
<protein>
    <submittedName>
        <fullName evidence="3">Peptide ABC transporter substrate-binding protein</fullName>
    </submittedName>
</protein>
<keyword evidence="4" id="KW-1185">Reference proteome</keyword>
<dbReference type="PROSITE" id="PS51257">
    <property type="entry name" value="PROKAR_LIPOPROTEIN"/>
    <property type="match status" value="1"/>
</dbReference>
<feature type="domain" description="Solute-binding protein family 5" evidence="2">
    <location>
        <begin position="91"/>
        <end position="474"/>
    </location>
</feature>
<name>A0A290ZA64_9PSEU</name>
<dbReference type="PIRSF" id="PIRSF002741">
    <property type="entry name" value="MppA"/>
    <property type="match status" value="1"/>
</dbReference>
<feature type="chain" id="PRO_5039287272" evidence="1">
    <location>
        <begin position="25"/>
        <end position="564"/>
    </location>
</feature>
<keyword evidence="1" id="KW-0732">Signal</keyword>
<dbReference type="InterPro" id="IPR039424">
    <property type="entry name" value="SBP_5"/>
</dbReference>
<dbReference type="AlphaFoldDB" id="A0A290ZA64"/>
<dbReference type="CDD" id="cd08506">
    <property type="entry name" value="PBP2_clavulanate_OppA2"/>
    <property type="match status" value="1"/>
</dbReference>
<dbReference type="KEGG" id="apre:CNX65_23495"/>
<dbReference type="RefSeq" id="WP_096495704.1">
    <property type="nucleotide sequence ID" value="NZ_CP023445.1"/>
</dbReference>
<evidence type="ECO:0000313" key="4">
    <source>
        <dbReference type="Proteomes" id="UP000218505"/>
    </source>
</evidence>
<organism evidence="3 4">
    <name type="scientific">Actinosynnema pretiosum</name>
    <dbReference type="NCBI Taxonomy" id="42197"/>
    <lineage>
        <taxon>Bacteria</taxon>
        <taxon>Bacillati</taxon>
        <taxon>Actinomycetota</taxon>
        <taxon>Actinomycetes</taxon>
        <taxon>Pseudonocardiales</taxon>
        <taxon>Pseudonocardiaceae</taxon>
        <taxon>Actinosynnema</taxon>
    </lineage>
</organism>
<evidence type="ECO:0000313" key="3">
    <source>
        <dbReference type="EMBL" id="ATE55875.1"/>
    </source>
</evidence>
<reference evidence="3" key="1">
    <citation type="submission" date="2017-09" db="EMBL/GenBank/DDBJ databases">
        <title>Complete Genome Sequence of ansamitocin-producing Bacterium Actinosynnema pretiosum X47.</title>
        <authorList>
            <person name="Cao G."/>
            <person name="Zong G."/>
            <person name="Zhong C."/>
            <person name="Fu J."/>
        </authorList>
    </citation>
    <scope>NUCLEOTIDE SEQUENCE [LARGE SCALE GENOMIC DNA]</scope>
    <source>
        <strain evidence="3">X47</strain>
    </source>
</reference>
<feature type="signal peptide" evidence="1">
    <location>
        <begin position="1"/>
        <end position="24"/>
    </location>
</feature>
<dbReference type="GO" id="GO:0042597">
    <property type="term" value="C:periplasmic space"/>
    <property type="evidence" value="ECO:0007669"/>
    <property type="project" value="UniProtKB-ARBA"/>
</dbReference>
<dbReference type="PANTHER" id="PTHR30290:SF83">
    <property type="entry name" value="ABC TRANSPORTER SUBSTRATE-BINDING PROTEIN"/>
    <property type="match status" value="1"/>
</dbReference>
<dbReference type="PANTHER" id="PTHR30290">
    <property type="entry name" value="PERIPLASMIC BINDING COMPONENT OF ABC TRANSPORTER"/>
    <property type="match status" value="1"/>
</dbReference>
<accession>A0A290ZA64</accession>
<dbReference type="Gene3D" id="3.40.190.10">
    <property type="entry name" value="Periplasmic binding protein-like II"/>
    <property type="match status" value="1"/>
</dbReference>
<proteinExistence type="predicted"/>
<dbReference type="SUPFAM" id="SSF53850">
    <property type="entry name" value="Periplasmic binding protein-like II"/>
    <property type="match status" value="1"/>
</dbReference>
<sequence>MRRTTSTLAIAGFTAGAIVLSACSGTPGQSTGSGGTDGAPVKGGTVQVLQATDFSYLDPSRGWDGGVNSFYRLIYRQLITKAPADAANPNEMVPDLAESLGTPSADGLTWTYKLKDGIKFDTGAPITAQDVKFGITRSWDPEIGIGAPYLKQLVDAPADYQGPYRSGDLPTIETPDERTIVFRLKAPFPEFDAVLSMPTGTPFPVGTGGGDSFIKDVIASGPYDVKSFTPGSKIELVRNPNWDAATDTARKAYPDAWNFVIGVDRATIDERLIAGQGSDVNAVAATVQTATIARIQTPQLKERTVKEPSTCTTYLGLNTTKGPLADVKVRQAINYAVDKSAVLNATGGNQFATVSTTILPSSVTGHTQFDLYPSKDNAGDVEKAKQLLAEAGQANGFPLVLDVRSNPVAQRQAESIQQSLQKIGIEVKLNVIDVATYYETIATPAVQNDAAITGWCPDWASSASTFLPPLFDGRKITEKGNQNLSQINDPAINAAIDANIAETDLDKATKAWGELDKQVMELAPIVPLNVENRIYLPGSNVTGFHAPGGDVDYAILGLKDAGKA</sequence>
<dbReference type="GO" id="GO:0015833">
    <property type="term" value="P:peptide transport"/>
    <property type="evidence" value="ECO:0007669"/>
    <property type="project" value="TreeGrafter"/>
</dbReference>
<dbReference type="EMBL" id="CP023445">
    <property type="protein sequence ID" value="ATE55875.1"/>
    <property type="molecule type" value="Genomic_DNA"/>
</dbReference>